<proteinExistence type="predicted"/>
<accession>A0A6M4GQA4</accession>
<dbReference type="EMBL" id="CP053069">
    <property type="protein sequence ID" value="QJR09235.1"/>
    <property type="molecule type" value="Genomic_DNA"/>
</dbReference>
<dbReference type="AlphaFoldDB" id="A0A6M4GQA4"/>
<dbReference type="KEGG" id="uru:DSM104443_00272"/>
<evidence type="ECO:0000313" key="2">
    <source>
        <dbReference type="Proteomes" id="UP000501534"/>
    </source>
</evidence>
<protein>
    <submittedName>
        <fullName evidence="1">Uncharacterized protein</fullName>
    </submittedName>
</protein>
<gene>
    <name evidence="1" type="ORF">DSM104443_00272</name>
</gene>
<organism evidence="1 2">
    <name type="scientific">Usitatibacter rugosus</name>
    <dbReference type="NCBI Taxonomy" id="2732067"/>
    <lineage>
        <taxon>Bacteria</taxon>
        <taxon>Pseudomonadati</taxon>
        <taxon>Pseudomonadota</taxon>
        <taxon>Betaproteobacteria</taxon>
        <taxon>Nitrosomonadales</taxon>
        <taxon>Usitatibacteraceae</taxon>
        <taxon>Usitatibacter</taxon>
    </lineage>
</organism>
<sequence length="39" mass="4462">MTLYDADQQYDYRGNFSREVWSQVGLGSRAYAEARNGDA</sequence>
<keyword evidence="2" id="KW-1185">Reference proteome</keyword>
<evidence type="ECO:0000313" key="1">
    <source>
        <dbReference type="EMBL" id="QJR09235.1"/>
    </source>
</evidence>
<name>A0A6M4GQA4_9PROT</name>
<reference evidence="1 2" key="1">
    <citation type="submission" date="2020-04" db="EMBL/GenBank/DDBJ databases">
        <title>Usitatibacter rugosus gen. nov., sp. nov. and Usitatibacter palustris sp. nov., novel members of Usitatibacteraceae fam. nov. within the order Nitrosomonadales isolated from soil.</title>
        <authorList>
            <person name="Huber K.J."/>
            <person name="Neumann-Schaal M."/>
            <person name="Geppert A."/>
            <person name="Luckner M."/>
            <person name="Wanner G."/>
            <person name="Overmann J."/>
        </authorList>
    </citation>
    <scope>NUCLEOTIDE SEQUENCE [LARGE SCALE GENOMIC DNA]</scope>
    <source>
        <strain evidence="1 2">0125_3</strain>
    </source>
</reference>
<dbReference type="Proteomes" id="UP000501534">
    <property type="component" value="Chromosome"/>
</dbReference>